<dbReference type="RefSeq" id="WP_310341592.1">
    <property type="nucleotide sequence ID" value="NZ_JAVDXO010000003.1"/>
</dbReference>
<keyword evidence="7" id="KW-1185">Reference proteome</keyword>
<keyword evidence="3" id="KW-0804">Transcription</keyword>
<sequence length="268" mass="29539">MAATPPYSSDSSASADADAGATTGSGLTPAFSPLYQQIKVLMLQSLQSGEWKPSAAIPSELELAARFKVSQGTVRKAIDELAAENLLVRRQGKGTFVATHAEHHVQYRFLKLFPDNGDPNSEGPAQRKIIDCKRLRASAEVARALALRPADAVLQVRRVLSFAGVPTILEDLWLPGTPFKGLTAERLAGYDGPMYALFETEFGVRMVRAEEKIRAVLPDAEQCKLLHTTQQTPLLSVERTAFTYNDTPMEMRRGLYLTDTHYYRNALN</sequence>
<name>A0ABU1ZPL4_9BURK</name>
<dbReference type="PANTHER" id="PTHR44846">
    <property type="entry name" value="MANNOSYL-D-GLYCERATE TRANSPORT/METABOLISM SYSTEM REPRESSOR MNGR-RELATED"/>
    <property type="match status" value="1"/>
</dbReference>
<dbReference type="SMART" id="SM00866">
    <property type="entry name" value="UTRA"/>
    <property type="match status" value="1"/>
</dbReference>
<evidence type="ECO:0000313" key="7">
    <source>
        <dbReference type="Proteomes" id="UP001268089"/>
    </source>
</evidence>
<dbReference type="InterPro" id="IPR036388">
    <property type="entry name" value="WH-like_DNA-bd_sf"/>
</dbReference>
<dbReference type="InterPro" id="IPR028978">
    <property type="entry name" value="Chorismate_lyase_/UTRA_dom_sf"/>
</dbReference>
<reference evidence="6 7" key="1">
    <citation type="submission" date="2023-07" db="EMBL/GenBank/DDBJ databases">
        <title>Sorghum-associated microbial communities from plants grown in Nebraska, USA.</title>
        <authorList>
            <person name="Schachtman D."/>
        </authorList>
    </citation>
    <scope>NUCLEOTIDE SEQUENCE [LARGE SCALE GENOMIC DNA]</scope>
    <source>
        <strain evidence="6 7">BE308</strain>
    </source>
</reference>
<evidence type="ECO:0000256" key="4">
    <source>
        <dbReference type="SAM" id="MobiDB-lite"/>
    </source>
</evidence>
<evidence type="ECO:0000256" key="1">
    <source>
        <dbReference type="ARBA" id="ARBA00023015"/>
    </source>
</evidence>
<dbReference type="Proteomes" id="UP001268089">
    <property type="component" value="Unassembled WGS sequence"/>
</dbReference>
<dbReference type="SUPFAM" id="SSF46785">
    <property type="entry name" value="Winged helix' DNA-binding domain"/>
    <property type="match status" value="1"/>
</dbReference>
<dbReference type="EMBL" id="JAVDXO010000003">
    <property type="protein sequence ID" value="MDR7306466.1"/>
    <property type="molecule type" value="Genomic_DNA"/>
</dbReference>
<keyword evidence="2" id="KW-0238">DNA-binding</keyword>
<evidence type="ECO:0000259" key="5">
    <source>
        <dbReference type="PROSITE" id="PS50949"/>
    </source>
</evidence>
<keyword evidence="1" id="KW-0805">Transcription regulation</keyword>
<dbReference type="CDD" id="cd07377">
    <property type="entry name" value="WHTH_GntR"/>
    <property type="match status" value="1"/>
</dbReference>
<protein>
    <submittedName>
        <fullName evidence="6">GntR family transcriptional regulator</fullName>
    </submittedName>
</protein>
<dbReference type="Pfam" id="PF00392">
    <property type="entry name" value="GntR"/>
    <property type="match status" value="1"/>
</dbReference>
<dbReference type="PANTHER" id="PTHR44846:SF1">
    <property type="entry name" value="MANNOSYL-D-GLYCERATE TRANSPORT_METABOLISM SYSTEM REPRESSOR MNGR-RELATED"/>
    <property type="match status" value="1"/>
</dbReference>
<dbReference type="Gene3D" id="3.40.1410.10">
    <property type="entry name" value="Chorismate lyase-like"/>
    <property type="match status" value="1"/>
</dbReference>
<evidence type="ECO:0000313" key="6">
    <source>
        <dbReference type="EMBL" id="MDR7306466.1"/>
    </source>
</evidence>
<gene>
    <name evidence="6" type="ORF">J2X15_001749</name>
</gene>
<comment type="caution">
    <text evidence="6">The sequence shown here is derived from an EMBL/GenBank/DDBJ whole genome shotgun (WGS) entry which is preliminary data.</text>
</comment>
<dbReference type="SMART" id="SM00345">
    <property type="entry name" value="HTH_GNTR"/>
    <property type="match status" value="1"/>
</dbReference>
<accession>A0ABU1ZPL4</accession>
<evidence type="ECO:0000256" key="2">
    <source>
        <dbReference type="ARBA" id="ARBA00023125"/>
    </source>
</evidence>
<dbReference type="SUPFAM" id="SSF64288">
    <property type="entry name" value="Chorismate lyase-like"/>
    <property type="match status" value="1"/>
</dbReference>
<dbReference type="Pfam" id="PF07702">
    <property type="entry name" value="UTRA"/>
    <property type="match status" value="1"/>
</dbReference>
<dbReference type="PROSITE" id="PS50949">
    <property type="entry name" value="HTH_GNTR"/>
    <property type="match status" value="1"/>
</dbReference>
<organism evidence="6 7">
    <name type="scientific">Rhodoferax saidenbachensis</name>
    <dbReference type="NCBI Taxonomy" id="1484693"/>
    <lineage>
        <taxon>Bacteria</taxon>
        <taxon>Pseudomonadati</taxon>
        <taxon>Pseudomonadota</taxon>
        <taxon>Betaproteobacteria</taxon>
        <taxon>Burkholderiales</taxon>
        <taxon>Comamonadaceae</taxon>
        <taxon>Rhodoferax</taxon>
    </lineage>
</organism>
<evidence type="ECO:0000256" key="3">
    <source>
        <dbReference type="ARBA" id="ARBA00023163"/>
    </source>
</evidence>
<dbReference type="InterPro" id="IPR050679">
    <property type="entry name" value="Bact_HTH_transcr_reg"/>
</dbReference>
<dbReference type="InterPro" id="IPR000524">
    <property type="entry name" value="Tscrpt_reg_HTH_GntR"/>
</dbReference>
<dbReference type="Gene3D" id="1.10.10.10">
    <property type="entry name" value="Winged helix-like DNA-binding domain superfamily/Winged helix DNA-binding domain"/>
    <property type="match status" value="1"/>
</dbReference>
<feature type="region of interest" description="Disordered" evidence="4">
    <location>
        <begin position="1"/>
        <end position="21"/>
    </location>
</feature>
<proteinExistence type="predicted"/>
<feature type="domain" description="HTH gntR-type" evidence="5">
    <location>
        <begin position="32"/>
        <end position="100"/>
    </location>
</feature>
<dbReference type="PRINTS" id="PR00035">
    <property type="entry name" value="HTHGNTR"/>
</dbReference>
<dbReference type="InterPro" id="IPR011663">
    <property type="entry name" value="UTRA"/>
</dbReference>
<dbReference type="InterPro" id="IPR036390">
    <property type="entry name" value="WH_DNA-bd_sf"/>
</dbReference>